<dbReference type="InterPro" id="IPR022903">
    <property type="entry name" value="GcvT_bac"/>
</dbReference>
<dbReference type="InterPro" id="IPR006223">
    <property type="entry name" value="GcvT"/>
</dbReference>
<dbReference type="PANTHER" id="PTHR43757">
    <property type="entry name" value="AMINOMETHYLTRANSFERASE"/>
    <property type="match status" value="1"/>
</dbReference>
<evidence type="ECO:0000256" key="8">
    <source>
        <dbReference type="PIRSR" id="PIRSR006487-1"/>
    </source>
</evidence>
<evidence type="ECO:0000256" key="6">
    <source>
        <dbReference type="ARBA" id="ARBA00047665"/>
    </source>
</evidence>
<dbReference type="SUPFAM" id="SSF103025">
    <property type="entry name" value="Folate-binding domain"/>
    <property type="match status" value="1"/>
</dbReference>
<dbReference type="SUPFAM" id="SSF101790">
    <property type="entry name" value="Aminomethyltransferase beta-barrel domain"/>
    <property type="match status" value="1"/>
</dbReference>
<dbReference type="EC" id="2.1.2.10" evidence="2 7"/>
<dbReference type="InterPro" id="IPR027266">
    <property type="entry name" value="TrmE/GcvT-like"/>
</dbReference>
<dbReference type="OrthoDB" id="9774591at2"/>
<dbReference type="InterPro" id="IPR029043">
    <property type="entry name" value="GcvT/YgfZ_C"/>
</dbReference>
<dbReference type="GO" id="GO:0019464">
    <property type="term" value="P:glycine decarboxylation via glycine cleavage system"/>
    <property type="evidence" value="ECO:0007669"/>
    <property type="project" value="UniProtKB-UniRule"/>
</dbReference>
<dbReference type="Pfam" id="PF01571">
    <property type="entry name" value="GCV_T"/>
    <property type="match status" value="1"/>
</dbReference>
<protein>
    <recommendedName>
        <fullName evidence="2 7">Aminomethyltransferase</fullName>
        <ecNumber evidence="2 7">2.1.2.10</ecNumber>
    </recommendedName>
    <alternativeName>
        <fullName evidence="5 7">Glycine cleavage system T protein</fullName>
    </alternativeName>
</protein>
<dbReference type="InterPro" id="IPR013977">
    <property type="entry name" value="GcvT_C"/>
</dbReference>
<dbReference type="GO" id="GO:0004047">
    <property type="term" value="F:aminomethyltransferase activity"/>
    <property type="evidence" value="ECO:0007669"/>
    <property type="project" value="UniProtKB-UniRule"/>
</dbReference>
<gene>
    <name evidence="7 11" type="primary">gcvT</name>
    <name evidence="11" type="ORF">CJ199_09790</name>
</gene>
<organism evidence="11 12">
    <name type="scientific">Brevibacterium paucivorans</name>
    <dbReference type="NCBI Taxonomy" id="170994"/>
    <lineage>
        <taxon>Bacteria</taxon>
        <taxon>Bacillati</taxon>
        <taxon>Actinomycetota</taxon>
        <taxon>Actinomycetes</taxon>
        <taxon>Micrococcales</taxon>
        <taxon>Brevibacteriaceae</taxon>
        <taxon>Brevibacterium</taxon>
    </lineage>
</organism>
<dbReference type="HAMAP" id="MF_00259">
    <property type="entry name" value="GcvT"/>
    <property type="match status" value="1"/>
</dbReference>
<evidence type="ECO:0000256" key="2">
    <source>
        <dbReference type="ARBA" id="ARBA00012616"/>
    </source>
</evidence>
<dbReference type="PANTHER" id="PTHR43757:SF2">
    <property type="entry name" value="AMINOMETHYLTRANSFERASE, MITOCHONDRIAL"/>
    <property type="match status" value="1"/>
</dbReference>
<evidence type="ECO:0000259" key="10">
    <source>
        <dbReference type="Pfam" id="PF08669"/>
    </source>
</evidence>
<proteinExistence type="inferred from homology"/>
<comment type="subunit">
    <text evidence="7">The glycine cleavage system is composed of four proteins: P, T, L and H.</text>
</comment>
<evidence type="ECO:0000256" key="7">
    <source>
        <dbReference type="HAMAP-Rule" id="MF_00259"/>
    </source>
</evidence>
<evidence type="ECO:0000313" key="11">
    <source>
        <dbReference type="EMBL" id="PMD04655.1"/>
    </source>
</evidence>
<dbReference type="GO" id="GO:0005829">
    <property type="term" value="C:cytosol"/>
    <property type="evidence" value="ECO:0007669"/>
    <property type="project" value="TreeGrafter"/>
</dbReference>
<feature type="domain" description="Aminomethyltransferase C-terminal" evidence="10">
    <location>
        <begin position="297"/>
        <end position="374"/>
    </location>
</feature>
<reference evidence="11 12" key="1">
    <citation type="submission" date="2017-09" db="EMBL/GenBank/DDBJ databases">
        <title>Bacterial strain isolated from the female urinary microbiota.</title>
        <authorList>
            <person name="Thomas-White K."/>
            <person name="Kumar N."/>
            <person name="Forster S."/>
            <person name="Putonti C."/>
            <person name="Lawley T."/>
            <person name="Wolfe A.J."/>
        </authorList>
    </citation>
    <scope>NUCLEOTIDE SEQUENCE [LARGE SCALE GENOMIC DNA]</scope>
    <source>
        <strain evidence="11 12">UMB1301</strain>
    </source>
</reference>
<dbReference type="RefSeq" id="WP_102239301.1">
    <property type="nucleotide sequence ID" value="NZ_PNHK01000004.1"/>
</dbReference>
<dbReference type="FunFam" id="2.40.30.110:FF:000003">
    <property type="entry name" value="Aminomethyltransferase"/>
    <property type="match status" value="1"/>
</dbReference>
<dbReference type="NCBIfam" id="TIGR00528">
    <property type="entry name" value="gcvT"/>
    <property type="match status" value="1"/>
</dbReference>
<evidence type="ECO:0000256" key="5">
    <source>
        <dbReference type="ARBA" id="ARBA00031395"/>
    </source>
</evidence>
<evidence type="ECO:0000256" key="4">
    <source>
        <dbReference type="ARBA" id="ARBA00022679"/>
    </source>
</evidence>
<dbReference type="InterPro" id="IPR028896">
    <property type="entry name" value="GcvT/YgfZ/DmdA"/>
</dbReference>
<dbReference type="AlphaFoldDB" id="A0A2N6VKJ0"/>
<evidence type="ECO:0000259" key="9">
    <source>
        <dbReference type="Pfam" id="PF01571"/>
    </source>
</evidence>
<comment type="catalytic activity">
    <reaction evidence="6 7">
        <text>N(6)-[(R)-S(8)-aminomethyldihydrolipoyl]-L-lysyl-[protein] + (6S)-5,6,7,8-tetrahydrofolate = N(6)-[(R)-dihydrolipoyl]-L-lysyl-[protein] + (6R)-5,10-methylene-5,6,7,8-tetrahydrofolate + NH4(+)</text>
        <dbReference type="Rhea" id="RHEA:16945"/>
        <dbReference type="Rhea" id="RHEA-COMP:10475"/>
        <dbReference type="Rhea" id="RHEA-COMP:10492"/>
        <dbReference type="ChEBI" id="CHEBI:15636"/>
        <dbReference type="ChEBI" id="CHEBI:28938"/>
        <dbReference type="ChEBI" id="CHEBI:57453"/>
        <dbReference type="ChEBI" id="CHEBI:83100"/>
        <dbReference type="ChEBI" id="CHEBI:83143"/>
        <dbReference type="EC" id="2.1.2.10"/>
    </reaction>
</comment>
<feature type="binding site" evidence="8">
    <location>
        <position position="208"/>
    </location>
    <ligand>
        <name>substrate</name>
    </ligand>
</feature>
<comment type="caution">
    <text evidence="11">The sequence shown here is derived from an EMBL/GenBank/DDBJ whole genome shotgun (WGS) entry which is preliminary data.</text>
</comment>
<dbReference type="PIRSF" id="PIRSF006487">
    <property type="entry name" value="GcvT"/>
    <property type="match status" value="1"/>
</dbReference>
<comment type="function">
    <text evidence="7">The glycine cleavage system catalyzes the degradation of glycine.</text>
</comment>
<accession>A0A2N6VKJ0</accession>
<dbReference type="NCBIfam" id="NF001567">
    <property type="entry name" value="PRK00389.1"/>
    <property type="match status" value="1"/>
</dbReference>
<comment type="similarity">
    <text evidence="1 7">Belongs to the GcvT family.</text>
</comment>
<name>A0A2N6VKJ0_9MICO</name>
<dbReference type="EMBL" id="PNHK01000004">
    <property type="protein sequence ID" value="PMD04655.1"/>
    <property type="molecule type" value="Genomic_DNA"/>
</dbReference>
<evidence type="ECO:0000256" key="1">
    <source>
        <dbReference type="ARBA" id="ARBA00008609"/>
    </source>
</evidence>
<keyword evidence="3 7" id="KW-0032">Aminotransferase</keyword>
<keyword evidence="4 7" id="KW-0808">Transferase</keyword>
<evidence type="ECO:0000256" key="3">
    <source>
        <dbReference type="ARBA" id="ARBA00022576"/>
    </source>
</evidence>
<dbReference type="GO" id="GO:0008483">
    <property type="term" value="F:transaminase activity"/>
    <property type="evidence" value="ECO:0007669"/>
    <property type="project" value="UniProtKB-KW"/>
</dbReference>
<sequence>MTKHTPLYDVHEKLGASFTDFGGWEMPLKYQNELDEHRAVRGTAGLFDLSHMGEVRVKGAQAGDYLDYAMLSKYSSMKVGKAKYGLLIDENGHLMDDLITYRLAEDEYLIVPNASNTPADVEAFTKRVDAFLAANPGADVTVTDESADTALIAVQGPASEDILLSTQDSDEARNAIKELAYYAWAPLKVGGLDILLARTGYTGEDGFELYLPNAGAEELWNVLTEVGAKFDLVPAGLAARDSLRLEAGMPLFGNELTNDITPVEAGMGGMVAGALKNKTEFVGREALEKLDTSKVSRTLVGLSSSGRRAARTEAELKAGETTVGTVTSGQPSPTLGHPIALAYVDVDQAEAGTELEADIRGKRYPFTVVETPFYRRES</sequence>
<dbReference type="Gene3D" id="3.30.1360.120">
    <property type="entry name" value="Probable tRNA modification gtpase trme, domain 1"/>
    <property type="match status" value="1"/>
</dbReference>
<dbReference type="GO" id="GO:0005960">
    <property type="term" value="C:glycine cleavage complex"/>
    <property type="evidence" value="ECO:0007669"/>
    <property type="project" value="InterPro"/>
</dbReference>
<evidence type="ECO:0000313" key="12">
    <source>
        <dbReference type="Proteomes" id="UP000235598"/>
    </source>
</evidence>
<dbReference type="Pfam" id="PF08669">
    <property type="entry name" value="GCV_T_C"/>
    <property type="match status" value="1"/>
</dbReference>
<dbReference type="InterPro" id="IPR006222">
    <property type="entry name" value="GCVT_N"/>
</dbReference>
<dbReference type="Proteomes" id="UP000235598">
    <property type="component" value="Unassembled WGS sequence"/>
</dbReference>
<feature type="domain" description="GCVT N-terminal" evidence="9">
    <location>
        <begin position="7"/>
        <end position="272"/>
    </location>
</feature>